<organism evidence="2 3">
    <name type="scientific">Chloropicon roscoffensis</name>
    <dbReference type="NCBI Taxonomy" id="1461544"/>
    <lineage>
        <taxon>Eukaryota</taxon>
        <taxon>Viridiplantae</taxon>
        <taxon>Chlorophyta</taxon>
        <taxon>Chloropicophyceae</taxon>
        <taxon>Chloropicales</taxon>
        <taxon>Chloropicaceae</taxon>
        <taxon>Chloropicon</taxon>
    </lineage>
</organism>
<gene>
    <name evidence="2" type="ORF">HKI87_02g18410</name>
</gene>
<dbReference type="InterPro" id="IPR004119">
    <property type="entry name" value="EcKL"/>
</dbReference>
<dbReference type="PANTHER" id="PTHR11012">
    <property type="entry name" value="PROTEIN KINASE-LIKE DOMAIN-CONTAINING"/>
    <property type="match status" value="1"/>
</dbReference>
<dbReference type="SUPFAM" id="SSF56112">
    <property type="entry name" value="Protein kinase-like (PK-like)"/>
    <property type="match status" value="1"/>
</dbReference>
<dbReference type="InterPro" id="IPR002575">
    <property type="entry name" value="Aminoglycoside_PTrfase"/>
</dbReference>
<keyword evidence="3" id="KW-1185">Reference proteome</keyword>
<dbReference type="Pfam" id="PF01636">
    <property type="entry name" value="APH"/>
    <property type="match status" value="1"/>
</dbReference>
<protein>
    <submittedName>
        <fullName evidence="2">CHK domain-containing protein</fullName>
    </submittedName>
</protein>
<dbReference type="Proteomes" id="UP001472866">
    <property type="component" value="Chromosome 02"/>
</dbReference>
<name>A0AAX4P1Y1_9CHLO</name>
<evidence type="ECO:0000259" key="1">
    <source>
        <dbReference type="Pfam" id="PF01636"/>
    </source>
</evidence>
<dbReference type="AlphaFoldDB" id="A0AAX4P1Y1"/>
<dbReference type="EMBL" id="CP151502">
    <property type="protein sequence ID" value="WZN60312.1"/>
    <property type="molecule type" value="Genomic_DNA"/>
</dbReference>
<dbReference type="Pfam" id="PF02958">
    <property type="entry name" value="EcKL"/>
    <property type="match status" value="1"/>
</dbReference>
<dbReference type="Gene3D" id="3.90.1200.10">
    <property type="match status" value="1"/>
</dbReference>
<evidence type="ECO:0000313" key="3">
    <source>
        <dbReference type="Proteomes" id="UP001472866"/>
    </source>
</evidence>
<accession>A0AAX4P1Y1</accession>
<reference evidence="2 3" key="1">
    <citation type="submission" date="2024-03" db="EMBL/GenBank/DDBJ databases">
        <title>Complete genome sequence of the green alga Chloropicon roscoffensis RCC1871.</title>
        <authorList>
            <person name="Lemieux C."/>
            <person name="Pombert J.-F."/>
            <person name="Otis C."/>
            <person name="Turmel M."/>
        </authorList>
    </citation>
    <scope>NUCLEOTIDE SEQUENCE [LARGE SCALE GENOMIC DNA]</scope>
    <source>
        <strain evidence="2 3">RCC1871</strain>
    </source>
</reference>
<dbReference type="InterPro" id="IPR011009">
    <property type="entry name" value="Kinase-like_dom_sf"/>
</dbReference>
<dbReference type="PANTHER" id="PTHR11012:SF30">
    <property type="entry name" value="PROTEIN KINASE-LIKE DOMAIN-CONTAINING"/>
    <property type="match status" value="1"/>
</dbReference>
<evidence type="ECO:0000313" key="2">
    <source>
        <dbReference type="EMBL" id="WZN60312.1"/>
    </source>
</evidence>
<proteinExistence type="predicted"/>
<sequence length="384" mass="42825">MTITQAAVLVLRLQQWRSASNKNKKKFDLGALKEIVARAHGPPLAGFDSTSLGEESSAGYFSETIRLHLRYYGAEDELAGLPGSLILKSQGAYNETFEEMANKVGAFDNEHLFYHCLARQLPRECRDKYLCLCYHSTPRSVLMSDLGPSHEVVNQEEGMDFDLAGAAMVAAADLHAPFWEKGPPEGVVRCSDQQSWLCLIKEKSMSVFRRERAAGRSGFLGGNAEDIGDFIHRNADAISFSLTQAPQTLAHCDFRAGNLMREKGGGLGIKVLDWQTFTYGPGLYDVANIIVCSMTVAECEKHCERLLRLYQSRLAEAGIDYEWARLWSDFRLCVLQHCFVINYAFESVVDGSGEVVPDCPELFARVWDRIVGAARRFGCLEVKL</sequence>
<feature type="domain" description="Aminoglycoside phosphotransferase" evidence="1">
    <location>
        <begin position="237"/>
        <end position="299"/>
    </location>
</feature>